<dbReference type="PROSITE" id="PS50943">
    <property type="entry name" value="HTH_CROC1"/>
    <property type="match status" value="1"/>
</dbReference>
<sequence>MSKFGKDLIEAMGEALAHVEGAKTGVVEHRVDLEAIDARSIRKSLNLTQEQMALMLGTSTSGYRKWEQGERQPSGAARTLLRVMEKEPEAVLRALTEA</sequence>
<dbReference type="InterPro" id="IPR052359">
    <property type="entry name" value="HTH-type_reg/antitoxin"/>
</dbReference>
<evidence type="ECO:0000313" key="6">
    <source>
        <dbReference type="Proteomes" id="UP000825799"/>
    </source>
</evidence>
<dbReference type="RefSeq" id="WP_220304227.1">
    <property type="nucleotide sequence ID" value="NZ_CP080590.1"/>
</dbReference>
<keyword evidence="2" id="KW-0238">DNA-binding</keyword>
<dbReference type="PANTHER" id="PTHR36511:SF4">
    <property type="entry name" value="ANTITOXIN MQSA"/>
    <property type="match status" value="1"/>
</dbReference>
<evidence type="ECO:0000256" key="2">
    <source>
        <dbReference type="ARBA" id="ARBA00023125"/>
    </source>
</evidence>
<dbReference type="InterPro" id="IPR010982">
    <property type="entry name" value="Lambda_DNA-bd_dom_sf"/>
</dbReference>
<keyword evidence="1" id="KW-0805">Transcription regulation</keyword>
<dbReference type="SMART" id="SM00530">
    <property type="entry name" value="HTH_XRE"/>
    <property type="match status" value="1"/>
</dbReference>
<evidence type="ECO:0000313" key="5">
    <source>
        <dbReference type="EMBL" id="QYO75732.1"/>
    </source>
</evidence>
<accession>A0ABX8WAJ1</accession>
<gene>
    <name evidence="5" type="ORF">K1X15_13970</name>
</gene>
<reference evidence="5 6" key="1">
    <citation type="submission" date="2021-08" db="EMBL/GenBank/DDBJ databases">
        <title>Devosia salina sp. nov., isolated from the South China Sea sediment.</title>
        <authorList>
            <person name="Zhou Z."/>
        </authorList>
    </citation>
    <scope>NUCLEOTIDE SEQUENCE [LARGE SCALE GENOMIC DNA]</scope>
    <source>
        <strain evidence="5 6">SCS-3</strain>
    </source>
</reference>
<evidence type="ECO:0000256" key="3">
    <source>
        <dbReference type="ARBA" id="ARBA00023163"/>
    </source>
</evidence>
<dbReference type="Pfam" id="PF01381">
    <property type="entry name" value="HTH_3"/>
    <property type="match status" value="1"/>
</dbReference>
<keyword evidence="3" id="KW-0804">Transcription</keyword>
<dbReference type="EMBL" id="CP080590">
    <property type="protein sequence ID" value="QYO75732.1"/>
    <property type="molecule type" value="Genomic_DNA"/>
</dbReference>
<evidence type="ECO:0000256" key="1">
    <source>
        <dbReference type="ARBA" id="ARBA00023015"/>
    </source>
</evidence>
<name>A0ABX8WAJ1_9HYPH</name>
<feature type="domain" description="HTH cro/C1-type" evidence="4">
    <location>
        <begin position="39"/>
        <end position="91"/>
    </location>
</feature>
<keyword evidence="6" id="KW-1185">Reference proteome</keyword>
<dbReference type="InterPro" id="IPR001387">
    <property type="entry name" value="Cro/C1-type_HTH"/>
</dbReference>
<protein>
    <submittedName>
        <fullName evidence="5">Helix-turn-helix domain-containing protein</fullName>
    </submittedName>
</protein>
<dbReference type="SUPFAM" id="SSF47413">
    <property type="entry name" value="lambda repressor-like DNA-binding domains"/>
    <property type="match status" value="1"/>
</dbReference>
<evidence type="ECO:0000259" key="4">
    <source>
        <dbReference type="PROSITE" id="PS50943"/>
    </source>
</evidence>
<dbReference type="CDD" id="cd00093">
    <property type="entry name" value="HTH_XRE"/>
    <property type="match status" value="1"/>
</dbReference>
<dbReference type="PANTHER" id="PTHR36511">
    <property type="entry name" value="MERR FAMILY BACTERIAL REGULATORY PROTEIN"/>
    <property type="match status" value="1"/>
</dbReference>
<dbReference type="Proteomes" id="UP000825799">
    <property type="component" value="Chromosome"/>
</dbReference>
<organism evidence="5 6">
    <name type="scientific">Devosia salina</name>
    <dbReference type="NCBI Taxonomy" id="2860336"/>
    <lineage>
        <taxon>Bacteria</taxon>
        <taxon>Pseudomonadati</taxon>
        <taxon>Pseudomonadota</taxon>
        <taxon>Alphaproteobacteria</taxon>
        <taxon>Hyphomicrobiales</taxon>
        <taxon>Devosiaceae</taxon>
        <taxon>Devosia</taxon>
    </lineage>
</organism>
<proteinExistence type="predicted"/>
<dbReference type="Gene3D" id="1.10.260.40">
    <property type="entry name" value="lambda repressor-like DNA-binding domains"/>
    <property type="match status" value="1"/>
</dbReference>